<name>A0A3A8GDS1_9GAMM</name>
<dbReference type="RefSeq" id="WP_120367788.1">
    <property type="nucleotide sequence ID" value="NZ_RAXZ01000016.1"/>
</dbReference>
<dbReference type="EMBL" id="RAXZ01000016">
    <property type="protein sequence ID" value="RKG51153.1"/>
    <property type="molecule type" value="Genomic_DNA"/>
</dbReference>
<evidence type="ECO:0000256" key="1">
    <source>
        <dbReference type="SAM" id="Phobius"/>
    </source>
</evidence>
<dbReference type="Proteomes" id="UP000281084">
    <property type="component" value="Unassembled WGS sequence"/>
</dbReference>
<protein>
    <submittedName>
        <fullName evidence="2">Uncharacterized protein</fullName>
    </submittedName>
</protein>
<keyword evidence="1" id="KW-1133">Transmembrane helix</keyword>
<sequence>MNFKNRKLGSQFSGFIIAAVIVGSLYFFFADKNVNHSVALEKSYSSVENNDHPNALESIEKDDERHKAELNKNAQPFVAKVMIRYSDNGSVLGPVQLKASNNKDAVFIVRNKLSNAIMAIVQVPRQSIEKIMLPIGDYSIEFAQGDSFWQGLGEFWGPSTKFHKSTLDHYVTQEFTQTGSKIRGIGIQVGTDEGTMSERISKKQFVSE</sequence>
<evidence type="ECO:0000313" key="2">
    <source>
        <dbReference type="EMBL" id="RKG51153.1"/>
    </source>
</evidence>
<organism evidence="2 3">
    <name type="scientific">Acinetobacter cumulans</name>
    <dbReference type="NCBI Taxonomy" id="2136182"/>
    <lineage>
        <taxon>Bacteria</taxon>
        <taxon>Pseudomonadati</taxon>
        <taxon>Pseudomonadota</taxon>
        <taxon>Gammaproteobacteria</taxon>
        <taxon>Moraxellales</taxon>
        <taxon>Moraxellaceae</taxon>
        <taxon>Acinetobacter</taxon>
    </lineage>
</organism>
<dbReference type="AlphaFoldDB" id="A0A3A8GDS1"/>
<keyword evidence="1" id="KW-0472">Membrane</keyword>
<proteinExistence type="predicted"/>
<reference evidence="2 3" key="1">
    <citation type="submission" date="2018-09" db="EMBL/GenBank/DDBJ databases">
        <title>The draft genome of Acinetobacter spp. strains.</title>
        <authorList>
            <person name="Qin J."/>
            <person name="Feng Y."/>
            <person name="Zong Z."/>
        </authorList>
    </citation>
    <scope>NUCLEOTIDE SEQUENCE [LARGE SCALE GENOMIC DNA]</scope>
    <source>
        <strain evidence="2 3">WCHAc060002</strain>
    </source>
</reference>
<evidence type="ECO:0000313" key="3">
    <source>
        <dbReference type="Proteomes" id="UP000281084"/>
    </source>
</evidence>
<comment type="caution">
    <text evidence="2">The sequence shown here is derived from an EMBL/GenBank/DDBJ whole genome shotgun (WGS) entry which is preliminary data.</text>
</comment>
<feature type="transmembrane region" description="Helical" evidence="1">
    <location>
        <begin position="12"/>
        <end position="29"/>
    </location>
</feature>
<accession>A0A3A8GDS1</accession>
<keyword evidence="1" id="KW-0812">Transmembrane</keyword>
<gene>
    <name evidence="2" type="ORF">D7V64_11645</name>
</gene>